<feature type="transmembrane region" description="Helical" evidence="8">
    <location>
        <begin position="123"/>
        <end position="140"/>
    </location>
</feature>
<dbReference type="AlphaFoldDB" id="A0A948T1F6"/>
<evidence type="ECO:0000256" key="7">
    <source>
        <dbReference type="ARBA" id="ARBA00023136"/>
    </source>
</evidence>
<comment type="subcellular location">
    <subcellularLocation>
        <location evidence="1">Cell membrane</location>
        <topology evidence="1">Multi-pass membrane protein</topology>
    </subcellularLocation>
</comment>
<comment type="similarity">
    <text evidence="2">Belongs to the auxin efflux carrier (TC 2.A.69) family.</text>
</comment>
<evidence type="ECO:0000256" key="4">
    <source>
        <dbReference type="ARBA" id="ARBA00022475"/>
    </source>
</evidence>
<name>A0A948T1F6_9FIRM</name>
<protein>
    <submittedName>
        <fullName evidence="9">AEC family transporter</fullName>
    </submittedName>
</protein>
<dbReference type="Gene3D" id="1.20.1530.20">
    <property type="match status" value="1"/>
</dbReference>
<proteinExistence type="inferred from homology"/>
<evidence type="ECO:0000256" key="1">
    <source>
        <dbReference type="ARBA" id="ARBA00004651"/>
    </source>
</evidence>
<keyword evidence="4" id="KW-1003">Cell membrane</keyword>
<dbReference type="GO" id="GO:0005886">
    <property type="term" value="C:plasma membrane"/>
    <property type="evidence" value="ECO:0007669"/>
    <property type="project" value="UniProtKB-SubCell"/>
</dbReference>
<evidence type="ECO:0000313" key="9">
    <source>
        <dbReference type="EMBL" id="MBU3805635.1"/>
    </source>
</evidence>
<dbReference type="Proteomes" id="UP000713596">
    <property type="component" value="Unassembled WGS sequence"/>
</dbReference>
<feature type="transmembrane region" description="Helical" evidence="8">
    <location>
        <begin position="220"/>
        <end position="242"/>
    </location>
</feature>
<feature type="transmembrane region" description="Helical" evidence="8">
    <location>
        <begin position="289"/>
        <end position="309"/>
    </location>
</feature>
<feature type="transmembrane region" description="Helical" evidence="8">
    <location>
        <begin position="254"/>
        <end position="277"/>
    </location>
</feature>
<accession>A0A948T1F6</accession>
<feature type="transmembrane region" description="Helical" evidence="8">
    <location>
        <begin position="183"/>
        <end position="208"/>
    </location>
</feature>
<dbReference type="Pfam" id="PF03547">
    <property type="entry name" value="Mem_trans"/>
    <property type="match status" value="2"/>
</dbReference>
<gene>
    <name evidence="9" type="ORF">H9882_01835</name>
</gene>
<evidence type="ECO:0000256" key="2">
    <source>
        <dbReference type="ARBA" id="ARBA00010145"/>
    </source>
</evidence>
<dbReference type="GO" id="GO:0055085">
    <property type="term" value="P:transmembrane transport"/>
    <property type="evidence" value="ECO:0007669"/>
    <property type="project" value="InterPro"/>
</dbReference>
<feature type="transmembrane region" description="Helical" evidence="8">
    <location>
        <begin position="37"/>
        <end position="55"/>
    </location>
</feature>
<reference evidence="9" key="2">
    <citation type="submission" date="2021-04" db="EMBL/GenBank/DDBJ databases">
        <authorList>
            <person name="Gilroy R."/>
        </authorList>
    </citation>
    <scope>NUCLEOTIDE SEQUENCE</scope>
    <source>
        <strain evidence="9">B5_2728</strain>
    </source>
</reference>
<comment type="caution">
    <text evidence="9">The sequence shown here is derived from an EMBL/GenBank/DDBJ whole genome shotgun (WGS) entry which is preliminary data.</text>
</comment>
<feature type="transmembrane region" description="Helical" evidence="8">
    <location>
        <begin position="6"/>
        <end position="25"/>
    </location>
</feature>
<keyword evidence="5 8" id="KW-0812">Transmembrane</keyword>
<dbReference type="PANTHER" id="PTHR36838:SF1">
    <property type="entry name" value="SLR1864 PROTEIN"/>
    <property type="match status" value="1"/>
</dbReference>
<dbReference type="EMBL" id="JAHLFP010000012">
    <property type="protein sequence ID" value="MBU3805635.1"/>
    <property type="molecule type" value="Genomic_DNA"/>
</dbReference>
<evidence type="ECO:0000256" key="5">
    <source>
        <dbReference type="ARBA" id="ARBA00022692"/>
    </source>
</evidence>
<feature type="transmembrane region" description="Helical" evidence="8">
    <location>
        <begin position="161"/>
        <end position="177"/>
    </location>
</feature>
<evidence type="ECO:0000256" key="3">
    <source>
        <dbReference type="ARBA" id="ARBA00022448"/>
    </source>
</evidence>
<keyword evidence="7 8" id="KW-0472">Membrane</keyword>
<evidence type="ECO:0000313" key="10">
    <source>
        <dbReference type="Proteomes" id="UP000713596"/>
    </source>
</evidence>
<feature type="transmembrane region" description="Helical" evidence="8">
    <location>
        <begin position="100"/>
        <end position="117"/>
    </location>
</feature>
<evidence type="ECO:0000256" key="8">
    <source>
        <dbReference type="SAM" id="Phobius"/>
    </source>
</evidence>
<organism evidence="9 10">
    <name type="scientific">Candidatus Allofournierella pullistercoris</name>
    <dbReference type="NCBI Taxonomy" id="2838597"/>
    <lineage>
        <taxon>Bacteria</taxon>
        <taxon>Bacillati</taxon>
        <taxon>Bacillota</taxon>
        <taxon>Clostridia</taxon>
        <taxon>Eubacteriales</taxon>
        <taxon>Oscillospiraceae</taxon>
        <taxon>Allofournierella</taxon>
    </lineage>
</organism>
<dbReference type="InterPro" id="IPR038770">
    <property type="entry name" value="Na+/solute_symporter_sf"/>
</dbReference>
<reference evidence="9" key="1">
    <citation type="journal article" date="2021" name="PeerJ">
        <title>Extensive microbial diversity within the chicken gut microbiome revealed by metagenomics and culture.</title>
        <authorList>
            <person name="Gilroy R."/>
            <person name="Ravi A."/>
            <person name="Getino M."/>
            <person name="Pursley I."/>
            <person name="Horton D.L."/>
            <person name="Alikhan N.F."/>
            <person name="Baker D."/>
            <person name="Gharbi K."/>
            <person name="Hall N."/>
            <person name="Watson M."/>
            <person name="Adriaenssens E.M."/>
            <person name="Foster-Nyarko E."/>
            <person name="Jarju S."/>
            <person name="Secka A."/>
            <person name="Antonio M."/>
            <person name="Oren A."/>
            <person name="Chaudhuri R.R."/>
            <person name="La Ragione R."/>
            <person name="Hildebrand F."/>
            <person name="Pallen M.J."/>
        </authorList>
    </citation>
    <scope>NUCLEOTIDE SEQUENCE</scope>
    <source>
        <strain evidence="9">B5_2728</strain>
    </source>
</reference>
<keyword evidence="6 8" id="KW-1133">Transmembrane helix</keyword>
<feature type="transmembrane region" description="Helical" evidence="8">
    <location>
        <begin position="67"/>
        <end position="88"/>
    </location>
</feature>
<dbReference type="PANTHER" id="PTHR36838">
    <property type="entry name" value="AUXIN EFFLUX CARRIER FAMILY PROTEIN"/>
    <property type="match status" value="1"/>
</dbReference>
<keyword evidence="3" id="KW-0813">Transport</keyword>
<evidence type="ECO:0000256" key="6">
    <source>
        <dbReference type="ARBA" id="ARBA00022989"/>
    </source>
</evidence>
<dbReference type="InterPro" id="IPR004776">
    <property type="entry name" value="Mem_transp_PIN-like"/>
</dbReference>
<sequence>MEISLLLVAQIVQLFLMILVGWVLGRTKIVDQKESKALSQVVLYAVMPCVTLNAFQKDVDEQAVKGLLFAGAAAVLAHLIMGLITLVGRKVFKLNGMEQCSVFYSNAGNLIIPIVGYVLGEEWILYAFAFIVVQQFLLWTHGKSVMSQIKGFDWKDLVKNVNLIATTVSLLLFLLKIRLPELVLGTITSMGALFAPMSMIVTGILLSTMNLKQVFAVKRVYLVAALRLLVCPVLTILAMKLLQMNQWMEQAPMLLLVVLFATMTPSASTVVQMAQVYDNEPDKASKINVMTTLLCIITMPLMVFFYQSIMQ</sequence>